<dbReference type="PROSITE" id="PS00108">
    <property type="entry name" value="PROTEIN_KINASE_ST"/>
    <property type="match status" value="1"/>
</dbReference>
<dbReference type="PANTHER" id="PTHR24349">
    <property type="entry name" value="SERINE/THREONINE-PROTEIN KINASE"/>
    <property type="match status" value="1"/>
</dbReference>
<evidence type="ECO:0000256" key="6">
    <source>
        <dbReference type="ARBA" id="ARBA00022840"/>
    </source>
</evidence>
<dbReference type="SUPFAM" id="SSF47473">
    <property type="entry name" value="EF-hand"/>
    <property type="match status" value="1"/>
</dbReference>
<feature type="region of interest" description="Disordered" evidence="8">
    <location>
        <begin position="123"/>
        <end position="196"/>
    </location>
</feature>
<dbReference type="InterPro" id="IPR018247">
    <property type="entry name" value="EF_Hand_1_Ca_BS"/>
</dbReference>
<evidence type="ECO:0000256" key="1">
    <source>
        <dbReference type="ARBA" id="ARBA00022527"/>
    </source>
</evidence>
<feature type="domain" description="Protein kinase" evidence="9">
    <location>
        <begin position="291"/>
        <end position="587"/>
    </location>
</feature>
<dbReference type="PROSITE" id="PS00018">
    <property type="entry name" value="EF_HAND_1"/>
    <property type="match status" value="4"/>
</dbReference>
<evidence type="ECO:0008006" key="13">
    <source>
        <dbReference type="Google" id="ProtNLM"/>
    </source>
</evidence>
<feature type="region of interest" description="Disordered" evidence="8">
    <location>
        <begin position="987"/>
        <end position="1041"/>
    </location>
</feature>
<dbReference type="SMART" id="SM00220">
    <property type="entry name" value="S_TKc"/>
    <property type="match status" value="1"/>
</dbReference>
<dbReference type="PROSITE" id="PS00107">
    <property type="entry name" value="PROTEIN_KINASE_ATP"/>
    <property type="match status" value="1"/>
</dbReference>
<evidence type="ECO:0000259" key="9">
    <source>
        <dbReference type="PROSITE" id="PS50011"/>
    </source>
</evidence>
<dbReference type="SMART" id="SM00054">
    <property type="entry name" value="EFh"/>
    <property type="match status" value="4"/>
</dbReference>
<dbReference type="CDD" id="cd00051">
    <property type="entry name" value="EFh"/>
    <property type="match status" value="1"/>
</dbReference>
<feature type="domain" description="EF-hand" evidence="10">
    <location>
        <begin position="633"/>
        <end position="668"/>
    </location>
</feature>
<dbReference type="Gene3D" id="1.10.238.10">
    <property type="entry name" value="EF-hand"/>
    <property type="match status" value="1"/>
</dbReference>
<evidence type="ECO:0000256" key="2">
    <source>
        <dbReference type="ARBA" id="ARBA00022679"/>
    </source>
</evidence>
<dbReference type="InterPro" id="IPR011992">
    <property type="entry name" value="EF-hand-dom_pair"/>
</dbReference>
<protein>
    <recommendedName>
        <fullName evidence="13">Non-specific serine/threonine protein kinase</fullName>
    </recommendedName>
</protein>
<feature type="region of interest" description="Disordered" evidence="8">
    <location>
        <begin position="75"/>
        <end position="105"/>
    </location>
</feature>
<dbReference type="SUPFAM" id="SSF56112">
    <property type="entry name" value="Protein kinase-like (PK-like)"/>
    <property type="match status" value="1"/>
</dbReference>
<feature type="region of interest" description="Disordered" evidence="8">
    <location>
        <begin position="1150"/>
        <end position="1182"/>
    </location>
</feature>
<evidence type="ECO:0000313" key="11">
    <source>
        <dbReference type="EMBL" id="GLI61091.1"/>
    </source>
</evidence>
<evidence type="ECO:0000256" key="7">
    <source>
        <dbReference type="PROSITE-ProRule" id="PRU10141"/>
    </source>
</evidence>
<dbReference type="InterPro" id="IPR017441">
    <property type="entry name" value="Protein_kinase_ATP_BS"/>
</dbReference>
<dbReference type="InterPro" id="IPR050205">
    <property type="entry name" value="CDPK_Ser/Thr_kinases"/>
</dbReference>
<evidence type="ECO:0000313" key="12">
    <source>
        <dbReference type="Proteomes" id="UP001165090"/>
    </source>
</evidence>
<feature type="binding site" evidence="7">
    <location>
        <position position="324"/>
    </location>
    <ligand>
        <name>ATP</name>
        <dbReference type="ChEBI" id="CHEBI:30616"/>
    </ligand>
</feature>
<dbReference type="Gene3D" id="1.10.510.10">
    <property type="entry name" value="Transferase(Phosphotransferase) domain 1"/>
    <property type="match status" value="1"/>
</dbReference>
<dbReference type="Gene3D" id="3.30.200.20">
    <property type="entry name" value="Phosphorylase Kinase, domain 1"/>
    <property type="match status" value="1"/>
</dbReference>
<dbReference type="PROSITE" id="PS50011">
    <property type="entry name" value="PROTEIN_KINASE_DOM"/>
    <property type="match status" value="1"/>
</dbReference>
<dbReference type="InterPro" id="IPR008271">
    <property type="entry name" value="Ser/Thr_kinase_AS"/>
</dbReference>
<dbReference type="PROSITE" id="PS50222">
    <property type="entry name" value="EF_HAND_2"/>
    <property type="match status" value="4"/>
</dbReference>
<feature type="region of interest" description="Disordered" evidence="8">
    <location>
        <begin position="1443"/>
        <end position="1466"/>
    </location>
</feature>
<evidence type="ECO:0000256" key="5">
    <source>
        <dbReference type="ARBA" id="ARBA00022837"/>
    </source>
</evidence>
<organism evidence="11 12">
    <name type="scientific">Volvox africanus</name>
    <dbReference type="NCBI Taxonomy" id="51714"/>
    <lineage>
        <taxon>Eukaryota</taxon>
        <taxon>Viridiplantae</taxon>
        <taxon>Chlorophyta</taxon>
        <taxon>core chlorophytes</taxon>
        <taxon>Chlorophyceae</taxon>
        <taxon>CS clade</taxon>
        <taxon>Chlamydomonadales</taxon>
        <taxon>Volvocaceae</taxon>
        <taxon>Volvox</taxon>
    </lineage>
</organism>
<keyword evidence="4" id="KW-0418">Kinase</keyword>
<dbReference type="InterPro" id="IPR002048">
    <property type="entry name" value="EF_hand_dom"/>
</dbReference>
<dbReference type="Pfam" id="PF00069">
    <property type="entry name" value="Pkinase"/>
    <property type="match status" value="1"/>
</dbReference>
<comment type="caution">
    <text evidence="11">The sequence shown here is derived from an EMBL/GenBank/DDBJ whole genome shotgun (WGS) entry which is preliminary data.</text>
</comment>
<proteinExistence type="predicted"/>
<evidence type="ECO:0000256" key="3">
    <source>
        <dbReference type="ARBA" id="ARBA00022741"/>
    </source>
</evidence>
<dbReference type="InterPro" id="IPR000719">
    <property type="entry name" value="Prot_kinase_dom"/>
</dbReference>
<dbReference type="Pfam" id="PF13499">
    <property type="entry name" value="EF-hand_7"/>
    <property type="match status" value="2"/>
</dbReference>
<evidence type="ECO:0000256" key="4">
    <source>
        <dbReference type="ARBA" id="ARBA00022777"/>
    </source>
</evidence>
<reference evidence="11 12" key="1">
    <citation type="journal article" date="2023" name="IScience">
        <title>Expanded male sex-determining region conserved during the evolution of homothallism in the green alga Volvox.</title>
        <authorList>
            <person name="Yamamoto K."/>
            <person name="Matsuzaki R."/>
            <person name="Mahakham W."/>
            <person name="Heman W."/>
            <person name="Sekimoto H."/>
            <person name="Kawachi M."/>
            <person name="Minakuchi Y."/>
            <person name="Toyoda A."/>
            <person name="Nozaki H."/>
        </authorList>
    </citation>
    <scope>NUCLEOTIDE SEQUENCE [LARGE SCALE GENOMIC DNA]</scope>
    <source>
        <strain evidence="11 12">NIES-4468</strain>
    </source>
</reference>
<feature type="region of interest" description="Disordered" evidence="8">
    <location>
        <begin position="822"/>
        <end position="878"/>
    </location>
</feature>
<feature type="region of interest" description="Disordered" evidence="8">
    <location>
        <begin position="1246"/>
        <end position="1311"/>
    </location>
</feature>
<evidence type="ECO:0000259" key="10">
    <source>
        <dbReference type="PROSITE" id="PS50222"/>
    </source>
</evidence>
<feature type="region of interest" description="Disordered" evidence="8">
    <location>
        <begin position="431"/>
        <end position="453"/>
    </location>
</feature>
<keyword evidence="5" id="KW-0106">Calcium</keyword>
<dbReference type="CDD" id="cd05117">
    <property type="entry name" value="STKc_CAMK"/>
    <property type="match status" value="1"/>
</dbReference>
<accession>A0ABQ5RUI2</accession>
<feature type="compositionally biased region" description="Low complexity" evidence="8">
    <location>
        <begin position="1246"/>
        <end position="1273"/>
    </location>
</feature>
<gene>
    <name evidence="11" type="ORF">VaNZ11_003371</name>
</gene>
<feature type="domain" description="EF-hand" evidence="10">
    <location>
        <begin position="738"/>
        <end position="773"/>
    </location>
</feature>
<keyword evidence="3 7" id="KW-0547">Nucleotide-binding</keyword>
<sequence>MGSHHSKVTVVKAGGFDLSPTDAPLLNNLRSEYANANQRASGRVAWDLQEYEYRSKQRVSDEILLVDKETTRISHGNISPSGAGALPTCGPSDKRNQGQAAMYPSSTEKACELEAGARAPVFPASAGRTTDDKNFVTPAAPCTQTNSTAAGPGGENSLTAGAVSKQRRPATGNPNHHSNNKQSALKAQMTGSPTAVPPARAACAATAAPATAIAAQNAATNIDIKTCTANVVTHQTDTAGKAAGTAAAPAAAAAGPDSTSAASMAEAAAAAAAAASVQWVIRPGPAIESVYKLGKILGQGSFGVVRAATHIATGAEVAVKTIRKSMLRAADVTSLRREVEILHHLSGHPHISQLLGVYEELRQLHLVLELYKGGDLFDAIIGSGRHSERTAADVLRTVLTAIAYCHAMGVAHRDIKPENFMLTAELPKDFQDKQGPPLPPQQQQQQQQGPGGRLVAPLAPPLIGIGARLKLIDFGLSAFCTDDTPMTDIVGTSYYVAPEVLEGRYGLPADVWSAGVILHIMLTGYAPFDGKDDREILRAVRKGHLDLSKDAIWKSISPEATAVVTAMLDRDPKKRATADQVLSMPWIGRTTDACLAPSTPLPGLVSERMHRFARMSSFKKEARRVVAGLMRPEEVAGLVAQFQGLDADKDGRVNLTELKEGLVRQAALRGGESASTASPLSEDHLRELLRRSDLNGDGLLDESEFLAAALPSAALARHALAAMVAGAGPRPPSRHGQQPSNALAAAFKHFDVDGSGYITLGEMRKALAAHHPTGQSGDVEALLARHDRDADGQISFPEFVDMLVKDIDDDDDDGGLCDVAFHGRPQRQARQTPPVSGNIGAISPSTKCSADGNGSGRGGSDDGRNTAPHSKDNAVAWGTGGFEPCGGGGGGAAAVAVSPGASKGRGDGASATFSRSSTAAAQTAGSRLSALEWMDECSDGAAAAAARHDAVEEAIASKPSDALGMVTTAAAGAAAAAAQAAARRSGNGGAAGIAATSTSAPRIPSRLSHTQVPHIPLQQSSAAPRESAASGGMPRLAIRCGSGGANHRTSVGGYSPSAADAADPGSGALYRLSDVPNFAGGQAVPYGVGGAATAVQTPALPLAHRMTPPRLQLPVQPIADVRSRRHSAGGMMPDGRGLFVVVGGSGAGGAGSSGTGSGAASPLSHGDSRPAAHTVRQIPGGRTTGASIDLGLGYNLNDLQAAARAAVTSGDGCTVSLPGSPSTAAASAAAQRVVAGRISAGSGAGIGPPSAVLQQRPPALQPQQPGPMGMLPALQTQLSNSPGERLSEHASCPQTPLAGWPLSPGGGGAAAAAAATRQNRASATGMFLVRNPPPWAAPVNATLRPAPPSEPLPVLHISGMRSRRQSTGSPALCQVTVSGATAATGVASPQALQAQPHQHMNAHAHAQQHYSVSCNGGGSGCNNNNGNSNSSLTPRVTAPIMSDWASGGASSAGTPTAGRRSRRITQPGILPFGEDLILTSRASMDLDVPMAGAVDDEGMNHHVLPPGATGLGFGAPYRPLMASGSGRLL</sequence>
<keyword evidence="2" id="KW-0808">Transferase</keyword>
<dbReference type="InterPro" id="IPR011009">
    <property type="entry name" value="Kinase-like_dom_sf"/>
</dbReference>
<feature type="compositionally biased region" description="Basic and acidic residues" evidence="8">
    <location>
        <begin position="859"/>
        <end position="872"/>
    </location>
</feature>
<evidence type="ECO:0000256" key="8">
    <source>
        <dbReference type="SAM" id="MobiDB-lite"/>
    </source>
</evidence>
<feature type="domain" description="EF-hand" evidence="10">
    <location>
        <begin position="774"/>
        <end position="809"/>
    </location>
</feature>
<name>A0ABQ5RUI2_9CHLO</name>
<feature type="compositionally biased region" description="Polar residues" evidence="8">
    <location>
        <begin position="172"/>
        <end position="192"/>
    </location>
</feature>
<keyword evidence="6 7" id="KW-0067">ATP-binding</keyword>
<feature type="compositionally biased region" description="Polar residues" evidence="8">
    <location>
        <begin position="1007"/>
        <end position="1022"/>
    </location>
</feature>
<keyword evidence="1" id="KW-0723">Serine/threonine-protein kinase</keyword>
<feature type="domain" description="EF-hand" evidence="10">
    <location>
        <begin position="680"/>
        <end position="715"/>
    </location>
</feature>
<dbReference type="EMBL" id="BSDZ01000009">
    <property type="protein sequence ID" value="GLI61091.1"/>
    <property type="molecule type" value="Genomic_DNA"/>
</dbReference>
<keyword evidence="12" id="KW-1185">Reference proteome</keyword>
<dbReference type="Proteomes" id="UP001165090">
    <property type="component" value="Unassembled WGS sequence"/>
</dbReference>